<dbReference type="Gene3D" id="2.20.25.270">
    <property type="match status" value="1"/>
</dbReference>
<evidence type="ECO:0000313" key="3">
    <source>
        <dbReference type="Proteomes" id="UP001320148"/>
    </source>
</evidence>
<dbReference type="InterPro" id="IPR040890">
    <property type="entry name" value="Znf_CopZ"/>
</dbReference>
<dbReference type="Gene3D" id="1.10.10.1100">
    <property type="entry name" value="BFD-like [2Fe-2S]-binding domain"/>
    <property type="match status" value="1"/>
</dbReference>
<dbReference type="EMBL" id="AP024488">
    <property type="protein sequence ID" value="BCS99291.1"/>
    <property type="molecule type" value="Genomic_DNA"/>
</dbReference>
<keyword evidence="3" id="KW-1185">Reference proteome</keyword>
<evidence type="ECO:0000259" key="1">
    <source>
        <dbReference type="Pfam" id="PF18423"/>
    </source>
</evidence>
<sequence length="166" mass="18469">MLKILPKKEKCPACQEEGVYVANETLSHVVKRHLKEEVSHGDFHLCLNPDCATGYYSNQKGLVIHKDDFKRPLGFKTGADPVIICYCANVKEHEIIEAVVETGLAEMKEIIIHLRGRMEKVCKHTSPTGHCCTRTFKSVIAKGLEVRNTLAAYGHLEVDSKALAPS</sequence>
<dbReference type="RefSeq" id="WP_236890633.1">
    <property type="nucleotide sequence ID" value="NZ_AP024488.1"/>
</dbReference>
<dbReference type="Pfam" id="PF18423">
    <property type="entry name" value="zf_CopZ"/>
    <property type="match status" value="1"/>
</dbReference>
<proteinExistence type="predicted"/>
<gene>
    <name evidence="2" type="ORF">DSLASN_49230</name>
</gene>
<protein>
    <recommendedName>
        <fullName evidence="1">CopZ zinc binding domain-containing protein</fullName>
    </recommendedName>
</protein>
<feature type="domain" description="CopZ zinc binding" evidence="1">
    <location>
        <begin position="8"/>
        <end position="70"/>
    </location>
</feature>
<reference evidence="2 3" key="1">
    <citation type="submission" date="2021-02" db="EMBL/GenBank/DDBJ databases">
        <title>Complete genome of Desulfoluna sp. strain ASN36.</title>
        <authorList>
            <person name="Takahashi A."/>
            <person name="Kojima H."/>
            <person name="Fukui M."/>
        </authorList>
    </citation>
    <scope>NUCLEOTIDE SEQUENCE [LARGE SCALE GENOMIC DNA]</scope>
    <source>
        <strain evidence="2 3">ASN36</strain>
    </source>
</reference>
<accession>A0ABM7PP07</accession>
<dbReference type="InterPro" id="IPR041854">
    <property type="entry name" value="BFD-like_2Fe2S-bd_dom_sf"/>
</dbReference>
<evidence type="ECO:0000313" key="2">
    <source>
        <dbReference type="EMBL" id="BCS99291.1"/>
    </source>
</evidence>
<dbReference type="Proteomes" id="UP001320148">
    <property type="component" value="Chromosome"/>
</dbReference>
<name>A0ABM7PP07_9BACT</name>
<organism evidence="2 3">
    <name type="scientific">Desulfoluna limicola</name>
    <dbReference type="NCBI Taxonomy" id="2810562"/>
    <lineage>
        <taxon>Bacteria</taxon>
        <taxon>Pseudomonadati</taxon>
        <taxon>Thermodesulfobacteriota</taxon>
        <taxon>Desulfobacteria</taxon>
        <taxon>Desulfobacterales</taxon>
        <taxon>Desulfolunaceae</taxon>
        <taxon>Desulfoluna</taxon>
    </lineage>
</organism>